<feature type="transmembrane region" description="Helical" evidence="2">
    <location>
        <begin position="56"/>
        <end position="75"/>
    </location>
</feature>
<gene>
    <name evidence="3" type="ORF">ACFPJ5_13495</name>
</gene>
<name>A0ABD5RDL3_9EURY</name>
<dbReference type="Proteomes" id="UP001596201">
    <property type="component" value="Unassembled WGS sequence"/>
</dbReference>
<feature type="transmembrane region" description="Helical" evidence="2">
    <location>
        <begin position="82"/>
        <end position="101"/>
    </location>
</feature>
<keyword evidence="2" id="KW-0472">Membrane</keyword>
<dbReference type="InterPro" id="IPR040493">
    <property type="entry name" value="DUF5518"/>
</dbReference>
<evidence type="ECO:0000256" key="2">
    <source>
        <dbReference type="SAM" id="Phobius"/>
    </source>
</evidence>
<feature type="compositionally biased region" description="Basic and acidic residues" evidence="1">
    <location>
        <begin position="1"/>
        <end position="12"/>
    </location>
</feature>
<reference evidence="3 4" key="1">
    <citation type="journal article" date="2019" name="Int. J. Syst. Evol. Microbiol.">
        <title>The Global Catalogue of Microorganisms (GCM) 10K type strain sequencing project: providing services to taxonomists for standard genome sequencing and annotation.</title>
        <authorList>
            <consortium name="The Broad Institute Genomics Platform"/>
            <consortium name="The Broad Institute Genome Sequencing Center for Infectious Disease"/>
            <person name="Wu L."/>
            <person name="Ma J."/>
        </authorList>
    </citation>
    <scope>NUCLEOTIDE SEQUENCE [LARGE SCALE GENOMIC DNA]</scope>
    <source>
        <strain evidence="3 4">CGMCC 1.12237</strain>
    </source>
</reference>
<comment type="caution">
    <text evidence="3">The sequence shown here is derived from an EMBL/GenBank/DDBJ whole genome shotgun (WGS) entry which is preliminary data.</text>
</comment>
<evidence type="ECO:0000256" key="1">
    <source>
        <dbReference type="SAM" id="MobiDB-lite"/>
    </source>
</evidence>
<feature type="transmembrane region" description="Helical" evidence="2">
    <location>
        <begin position="32"/>
        <end position="50"/>
    </location>
</feature>
<feature type="transmembrane region" description="Helical" evidence="2">
    <location>
        <begin position="121"/>
        <end position="144"/>
    </location>
</feature>
<dbReference type="RefSeq" id="WP_227230187.1">
    <property type="nucleotide sequence ID" value="NZ_JAJCVJ010000002.1"/>
</dbReference>
<keyword evidence="4" id="KW-1185">Reference proteome</keyword>
<evidence type="ECO:0000313" key="4">
    <source>
        <dbReference type="Proteomes" id="UP001596201"/>
    </source>
</evidence>
<organism evidence="3 4">
    <name type="scientific">Salinirubrum litoreum</name>
    <dbReference type="NCBI Taxonomy" id="1126234"/>
    <lineage>
        <taxon>Archaea</taxon>
        <taxon>Methanobacteriati</taxon>
        <taxon>Methanobacteriota</taxon>
        <taxon>Stenosarchaea group</taxon>
        <taxon>Halobacteria</taxon>
        <taxon>Halobacteriales</taxon>
        <taxon>Haloferacaceae</taxon>
        <taxon>Salinirubrum</taxon>
    </lineage>
</organism>
<keyword evidence="2" id="KW-1133">Transmembrane helix</keyword>
<feature type="region of interest" description="Disordered" evidence="1">
    <location>
        <begin position="1"/>
        <end position="23"/>
    </location>
</feature>
<proteinExistence type="predicted"/>
<protein>
    <submittedName>
        <fullName evidence="3">DUF5518 domain-containing protein</fullName>
    </submittedName>
</protein>
<accession>A0ABD5RDL3</accession>
<dbReference type="AlphaFoldDB" id="A0ABD5RDL3"/>
<sequence>MSHDDDPVERRVTSLGETPPDRDFAEMTDRRAVTIGFLVTLVVGTLGLVVPVVGQILAGLVGGFVAGYAAGGAVTRGGWNGLLAGTLAGLVLTGVLVVLGLTGNTATDPTASLLAGGQVLATGLVATAVIAIDSAAAGMFGAYITR</sequence>
<dbReference type="EMBL" id="JBHSKX010000002">
    <property type="protein sequence ID" value="MFC5367945.1"/>
    <property type="molecule type" value="Genomic_DNA"/>
</dbReference>
<dbReference type="Pfam" id="PF17647">
    <property type="entry name" value="DUF5518"/>
    <property type="match status" value="1"/>
</dbReference>
<evidence type="ECO:0000313" key="3">
    <source>
        <dbReference type="EMBL" id="MFC5367945.1"/>
    </source>
</evidence>
<keyword evidence="2" id="KW-0812">Transmembrane</keyword>